<dbReference type="Proteomes" id="UP000324091">
    <property type="component" value="Chromosome 1"/>
</dbReference>
<evidence type="ECO:0000256" key="2">
    <source>
        <dbReference type="ARBA" id="ARBA00023043"/>
    </source>
</evidence>
<feature type="region of interest" description="Disordered" evidence="4">
    <location>
        <begin position="170"/>
        <end position="281"/>
    </location>
</feature>
<dbReference type="GO" id="GO:0070531">
    <property type="term" value="C:BRCA1-A complex"/>
    <property type="evidence" value="ECO:0007669"/>
    <property type="project" value="TreeGrafter"/>
</dbReference>
<keyword evidence="7" id="KW-1185">Reference proteome</keyword>
<dbReference type="Pfam" id="PF16589">
    <property type="entry name" value="BRCT_2"/>
    <property type="match status" value="1"/>
</dbReference>
<accession>A0A5C6PPB7</accession>
<dbReference type="GO" id="GO:0031436">
    <property type="term" value="C:BRCA1-BARD1 complex"/>
    <property type="evidence" value="ECO:0007669"/>
    <property type="project" value="TreeGrafter"/>
</dbReference>
<feature type="compositionally biased region" description="Basic and acidic residues" evidence="4">
    <location>
        <begin position="180"/>
        <end position="200"/>
    </location>
</feature>
<feature type="compositionally biased region" description="Polar residues" evidence="4">
    <location>
        <begin position="222"/>
        <end position="236"/>
    </location>
</feature>
<feature type="domain" description="BRCT" evidence="5">
    <location>
        <begin position="557"/>
        <end position="670"/>
    </location>
</feature>
<dbReference type="SMART" id="SM00292">
    <property type="entry name" value="BRCT"/>
    <property type="match status" value="1"/>
</dbReference>
<dbReference type="AlphaFoldDB" id="A0A5C6PPB7"/>
<dbReference type="Pfam" id="PF12796">
    <property type="entry name" value="Ank_2"/>
    <property type="match status" value="1"/>
</dbReference>
<dbReference type="GO" id="GO:0004842">
    <property type="term" value="F:ubiquitin-protein transferase activity"/>
    <property type="evidence" value="ECO:0007669"/>
    <property type="project" value="TreeGrafter"/>
</dbReference>
<dbReference type="Gene3D" id="3.40.50.10190">
    <property type="entry name" value="BRCT domain"/>
    <property type="match status" value="2"/>
</dbReference>
<dbReference type="Gene3D" id="1.25.40.20">
    <property type="entry name" value="Ankyrin repeat-containing domain"/>
    <property type="match status" value="1"/>
</dbReference>
<evidence type="ECO:0000256" key="4">
    <source>
        <dbReference type="SAM" id="MobiDB-lite"/>
    </source>
</evidence>
<name>A0A5C6PPB7_9TELE</name>
<dbReference type="PROSITE" id="PS50088">
    <property type="entry name" value="ANK_REPEAT"/>
    <property type="match status" value="3"/>
</dbReference>
<reference evidence="6 7" key="1">
    <citation type="submission" date="2019-04" db="EMBL/GenBank/DDBJ databases">
        <title>Chromosome genome assembly for Takifugu flavidus.</title>
        <authorList>
            <person name="Xiao S."/>
        </authorList>
    </citation>
    <scope>NUCLEOTIDE SEQUENCE [LARGE SCALE GENOMIC DNA]</scope>
    <source>
        <strain evidence="6">HTHZ2018</strain>
        <tissue evidence="6">Muscle</tissue>
    </source>
</reference>
<sequence>MSANNSAQPGDMSIFNFTSSSQDSGSSSPPNSKNKSSNKKRSAKKNASSRDMVQCASRSRRKPTKETMKKNKLEAINQRWGITGETDSPNKKGQACVEGVRRSTKRVSFLSPAVTSDDPQLEVPQASNNDHRPDTDTVKGNLSENNSVLNEQTQSSQNISPSVIRSEAPSVICPSFGDSPAKRDYVSPLKRPSETCKADGKVTTLESTPKRPRVSPARGRKSQLSPTVLNPPSSASPGCDKKKIYSGRQQCQSPPVHRSPLSQRSASGSPAVLKRNHKGETPLHIASIKGDAEAVKELLDQGADPNIKDNAGWTPLHEACNLGHLGVVEVLVSGGALLNTPGYENDSPLHDAVRNGHLAIAQLLLQLGASANVLNLYGKRPADYAVSLEMREIFQNASDGMATSLSPSASLSVVSGSVRREEIVLLATRLSQPEQQQLVRLGKLLGGRVADTFSASVSHIVVPEGQMCTTLSTLSGLLAGCWVVKHSCDLCHNFKYEYFFYNYPVGPDDLLEQEFYSRAAASLSGVKTCLQAGKWMPEAEHEAGEGPQRSRINRCSLLPPLFDGCFFFLLGSFKSPSKDELARLLREGGGQLLSRRPKPDSDVTQTVSAAAYHAPPGSDQALCTQYVVFDPRGRHRPEVGRRGKVWSAPSTWIIDCIAAFSLLPVPDPQTLD</sequence>
<dbReference type="CDD" id="cd17720">
    <property type="entry name" value="BRCT_Bard1_rpt2"/>
    <property type="match status" value="1"/>
</dbReference>
<keyword evidence="1" id="KW-0677">Repeat</keyword>
<dbReference type="SMART" id="SM00248">
    <property type="entry name" value="ANK"/>
    <property type="match status" value="3"/>
</dbReference>
<proteinExistence type="predicted"/>
<organism evidence="6 7">
    <name type="scientific">Takifugu flavidus</name>
    <name type="common">sansaifugu</name>
    <dbReference type="NCBI Taxonomy" id="433684"/>
    <lineage>
        <taxon>Eukaryota</taxon>
        <taxon>Metazoa</taxon>
        <taxon>Chordata</taxon>
        <taxon>Craniata</taxon>
        <taxon>Vertebrata</taxon>
        <taxon>Euteleostomi</taxon>
        <taxon>Actinopterygii</taxon>
        <taxon>Neopterygii</taxon>
        <taxon>Teleostei</taxon>
        <taxon>Neoteleostei</taxon>
        <taxon>Acanthomorphata</taxon>
        <taxon>Eupercaria</taxon>
        <taxon>Tetraodontiformes</taxon>
        <taxon>Tetradontoidea</taxon>
        <taxon>Tetraodontidae</taxon>
        <taxon>Takifugu</taxon>
    </lineage>
</organism>
<dbReference type="PANTHER" id="PTHR24171">
    <property type="entry name" value="ANKYRIN REPEAT DOMAIN-CONTAINING PROTEIN 39-RELATED"/>
    <property type="match status" value="1"/>
</dbReference>
<dbReference type="InterPro" id="IPR002110">
    <property type="entry name" value="Ankyrin_rpt"/>
</dbReference>
<evidence type="ECO:0000259" key="5">
    <source>
        <dbReference type="PROSITE" id="PS50172"/>
    </source>
</evidence>
<dbReference type="PANTHER" id="PTHR24171:SF8">
    <property type="entry name" value="BRCA1-ASSOCIATED RING DOMAIN PROTEIN 1"/>
    <property type="match status" value="1"/>
</dbReference>
<evidence type="ECO:0000256" key="3">
    <source>
        <dbReference type="PROSITE-ProRule" id="PRU00023"/>
    </source>
</evidence>
<feature type="repeat" description="ANK" evidence="3">
    <location>
        <begin position="311"/>
        <end position="343"/>
    </location>
</feature>
<dbReference type="InterPro" id="IPR001357">
    <property type="entry name" value="BRCT_dom"/>
</dbReference>
<feature type="repeat" description="ANK" evidence="3">
    <location>
        <begin position="344"/>
        <end position="376"/>
    </location>
</feature>
<dbReference type="SUPFAM" id="SSF48403">
    <property type="entry name" value="Ankyrin repeat"/>
    <property type="match status" value="1"/>
</dbReference>
<feature type="repeat" description="ANK" evidence="3">
    <location>
        <begin position="278"/>
        <end position="310"/>
    </location>
</feature>
<dbReference type="Pfam" id="PF00023">
    <property type="entry name" value="Ank"/>
    <property type="match status" value="1"/>
</dbReference>
<evidence type="ECO:0000313" key="7">
    <source>
        <dbReference type="Proteomes" id="UP000324091"/>
    </source>
</evidence>
<evidence type="ECO:0000256" key="1">
    <source>
        <dbReference type="ARBA" id="ARBA00022737"/>
    </source>
</evidence>
<comment type="caution">
    <text evidence="6">The sequence shown here is derived from an EMBL/GenBank/DDBJ whole genome shotgun (WGS) entry which is preliminary data.</text>
</comment>
<evidence type="ECO:0000313" key="6">
    <source>
        <dbReference type="EMBL" id="TWW80681.1"/>
    </source>
</evidence>
<keyword evidence="2 3" id="KW-0040">ANK repeat</keyword>
<feature type="compositionally biased region" description="Basic and acidic residues" evidence="4">
    <location>
        <begin position="64"/>
        <end position="73"/>
    </location>
</feature>
<dbReference type="PRINTS" id="PR01415">
    <property type="entry name" value="ANKYRIN"/>
</dbReference>
<protein>
    <submittedName>
        <fullName evidence="6">BRCA1-associated RING domain protein 1</fullName>
    </submittedName>
</protein>
<feature type="compositionally biased region" description="Basic residues" evidence="4">
    <location>
        <begin position="210"/>
        <end position="221"/>
    </location>
</feature>
<dbReference type="PROSITE" id="PS50297">
    <property type="entry name" value="ANK_REP_REGION"/>
    <property type="match status" value="3"/>
</dbReference>
<dbReference type="EMBL" id="RHFK02000001">
    <property type="protein sequence ID" value="TWW80681.1"/>
    <property type="molecule type" value="Genomic_DNA"/>
</dbReference>
<dbReference type="PROSITE" id="PS50172">
    <property type="entry name" value="BRCT"/>
    <property type="match status" value="1"/>
</dbReference>
<feature type="compositionally biased region" description="Low complexity" evidence="4">
    <location>
        <begin position="19"/>
        <end position="35"/>
    </location>
</feature>
<dbReference type="InterPro" id="IPR036770">
    <property type="entry name" value="Ankyrin_rpt-contain_sf"/>
</dbReference>
<gene>
    <name evidence="6" type="ORF">D4764_01G0004960</name>
</gene>
<dbReference type="InterPro" id="IPR036420">
    <property type="entry name" value="BRCT_dom_sf"/>
</dbReference>
<feature type="region of interest" description="Disordered" evidence="4">
    <location>
        <begin position="1"/>
        <end position="142"/>
    </location>
</feature>
<dbReference type="SUPFAM" id="SSF52113">
    <property type="entry name" value="BRCT domain"/>
    <property type="match status" value="2"/>
</dbReference>
<dbReference type="GO" id="GO:0085020">
    <property type="term" value="P:protein K6-linked ubiquitination"/>
    <property type="evidence" value="ECO:0007669"/>
    <property type="project" value="TreeGrafter"/>
</dbReference>